<protein>
    <recommendedName>
        <fullName evidence="4">Nucleolar protein 16</fullName>
    </recommendedName>
</protein>
<comment type="caution">
    <text evidence="7">The sequence shown here is derived from an EMBL/GenBank/DDBJ whole genome shotgun (WGS) entry which is preliminary data.</text>
</comment>
<feature type="region of interest" description="Disordered" evidence="6">
    <location>
        <begin position="1"/>
        <end position="28"/>
    </location>
</feature>
<comment type="subcellular location">
    <subcellularLocation>
        <location evidence="2">Nucleus</location>
        <location evidence="2">Nucleolus</location>
    </subcellularLocation>
</comment>
<evidence type="ECO:0000313" key="8">
    <source>
        <dbReference type="Proteomes" id="UP000033140"/>
    </source>
</evidence>
<name>A0A0E9NL87_SAICN</name>
<evidence type="ECO:0000256" key="3">
    <source>
        <dbReference type="ARBA" id="ARBA00008479"/>
    </source>
</evidence>
<keyword evidence="8" id="KW-1185">Reference proteome</keyword>
<dbReference type="OMA" id="MQQTEAD"/>
<dbReference type="GO" id="GO:0005730">
    <property type="term" value="C:nucleolus"/>
    <property type="evidence" value="ECO:0007669"/>
    <property type="project" value="UniProtKB-SubCell"/>
</dbReference>
<gene>
    <name evidence="7" type="ORF">G7K_4770-t1</name>
</gene>
<feature type="compositionally biased region" description="Basic residues" evidence="6">
    <location>
        <begin position="8"/>
        <end position="28"/>
    </location>
</feature>
<sequence>MANPQQRQKQKSGKAKLTRKTAQQRKKVPIKGSEIIAANWDKKFTLKQNYARLGLVATPNPLSGGSEKLNPPKKLDVEKEKSKLKANEAIIERDEAGNVVNIIYGKAPLEDMDIEPVEAKTEVVKQLEEQASKAVKATRVVSENEEKWLQALVDKHGDDYEAMFRDRKLNTMQNSAGQIKRKIKVWRENGKKQKMVAA</sequence>
<dbReference type="InterPro" id="IPR019002">
    <property type="entry name" value="Ribosome_biogenesis_Nop16"/>
</dbReference>
<organism evidence="7 8">
    <name type="scientific">Saitoella complicata (strain BCRC 22490 / CBS 7301 / JCM 7358 / NBRC 10748 / NRRL Y-17804)</name>
    <dbReference type="NCBI Taxonomy" id="698492"/>
    <lineage>
        <taxon>Eukaryota</taxon>
        <taxon>Fungi</taxon>
        <taxon>Dikarya</taxon>
        <taxon>Ascomycota</taxon>
        <taxon>Taphrinomycotina</taxon>
        <taxon>Taphrinomycotina incertae sedis</taxon>
        <taxon>Saitoella</taxon>
    </lineage>
</organism>
<evidence type="ECO:0000256" key="2">
    <source>
        <dbReference type="ARBA" id="ARBA00004604"/>
    </source>
</evidence>
<dbReference type="STRING" id="698492.A0A0E9NL87"/>
<evidence type="ECO:0000256" key="4">
    <source>
        <dbReference type="ARBA" id="ARBA00015522"/>
    </source>
</evidence>
<reference evidence="7 8" key="1">
    <citation type="journal article" date="2011" name="J. Gen. Appl. Microbiol.">
        <title>Draft genome sequencing of the enigmatic yeast Saitoella complicata.</title>
        <authorList>
            <person name="Nishida H."/>
            <person name="Hamamoto M."/>
            <person name="Sugiyama J."/>
        </authorList>
    </citation>
    <scope>NUCLEOTIDE SEQUENCE [LARGE SCALE GENOMIC DNA]</scope>
    <source>
        <strain evidence="7 8">NRRL Y-17804</strain>
    </source>
</reference>
<evidence type="ECO:0000256" key="5">
    <source>
        <dbReference type="ARBA" id="ARBA00023242"/>
    </source>
</evidence>
<dbReference type="Proteomes" id="UP000033140">
    <property type="component" value="Unassembled WGS sequence"/>
</dbReference>
<dbReference type="AlphaFoldDB" id="A0A0E9NL87"/>
<evidence type="ECO:0000313" key="7">
    <source>
        <dbReference type="EMBL" id="GAO50647.1"/>
    </source>
</evidence>
<evidence type="ECO:0000256" key="1">
    <source>
        <dbReference type="ARBA" id="ARBA00002889"/>
    </source>
</evidence>
<dbReference type="RefSeq" id="XP_019022849.1">
    <property type="nucleotide sequence ID" value="XM_019166944.1"/>
</dbReference>
<accession>A0A0E9NL87</accession>
<evidence type="ECO:0000256" key="6">
    <source>
        <dbReference type="SAM" id="MobiDB-lite"/>
    </source>
</evidence>
<keyword evidence="5" id="KW-0539">Nucleus</keyword>
<reference evidence="7 8" key="2">
    <citation type="journal article" date="2014" name="J. Gen. Appl. Microbiol.">
        <title>The early diverging ascomycetous budding yeast Saitoella complicata has three histone deacetylases belonging to the Clr6, Hos2, and Rpd3 lineages.</title>
        <authorList>
            <person name="Nishida H."/>
            <person name="Matsumoto T."/>
            <person name="Kondo S."/>
            <person name="Hamamoto M."/>
            <person name="Yoshikawa H."/>
        </authorList>
    </citation>
    <scope>NUCLEOTIDE SEQUENCE [LARGE SCALE GENOMIC DNA]</scope>
    <source>
        <strain evidence="7 8">NRRL Y-17804</strain>
    </source>
</reference>
<comment type="function">
    <text evidence="1">Involved in the biogenesis of the 60S ribosomal subunit.</text>
</comment>
<reference evidence="7 8" key="3">
    <citation type="journal article" date="2015" name="Genome Announc.">
        <title>Draft Genome Sequence of the Archiascomycetous Yeast Saitoella complicata.</title>
        <authorList>
            <person name="Yamauchi K."/>
            <person name="Kondo S."/>
            <person name="Hamamoto M."/>
            <person name="Takahashi Y."/>
            <person name="Ogura Y."/>
            <person name="Hayashi T."/>
            <person name="Nishida H."/>
        </authorList>
    </citation>
    <scope>NUCLEOTIDE SEQUENCE [LARGE SCALE GENOMIC DNA]</scope>
    <source>
        <strain evidence="7 8">NRRL Y-17804</strain>
    </source>
</reference>
<dbReference type="PANTHER" id="PTHR13243:SF1">
    <property type="entry name" value="NUCLEOLAR PROTEIN 16"/>
    <property type="match status" value="1"/>
</dbReference>
<dbReference type="Pfam" id="PF09420">
    <property type="entry name" value="Nop16"/>
    <property type="match status" value="1"/>
</dbReference>
<dbReference type="EMBL" id="BACD03000035">
    <property type="protein sequence ID" value="GAO50647.1"/>
    <property type="molecule type" value="Genomic_DNA"/>
</dbReference>
<dbReference type="OrthoDB" id="285729at2759"/>
<dbReference type="GO" id="GO:0042273">
    <property type="term" value="P:ribosomal large subunit biogenesis"/>
    <property type="evidence" value="ECO:0007669"/>
    <property type="project" value="TreeGrafter"/>
</dbReference>
<dbReference type="PANTHER" id="PTHR13243">
    <property type="entry name" value="HSPC111 PROTEIN-RELATED"/>
    <property type="match status" value="1"/>
</dbReference>
<proteinExistence type="inferred from homology"/>
<comment type="similarity">
    <text evidence="3">Belongs to the NOP16 family.</text>
</comment>